<name>A0ABR7HWX4_9FIRM</name>
<gene>
    <name evidence="1" type="ORF">H8S34_14205</name>
</gene>
<organism evidence="1 2">
    <name type="scientific">Pseudoflavonifractor hominis</name>
    <dbReference type="NCBI Taxonomy" id="2763059"/>
    <lineage>
        <taxon>Bacteria</taxon>
        <taxon>Bacillati</taxon>
        <taxon>Bacillota</taxon>
        <taxon>Clostridia</taxon>
        <taxon>Eubacteriales</taxon>
        <taxon>Oscillospiraceae</taxon>
        <taxon>Pseudoflavonifractor</taxon>
    </lineage>
</organism>
<evidence type="ECO:0000313" key="2">
    <source>
        <dbReference type="Proteomes" id="UP000660021"/>
    </source>
</evidence>
<dbReference type="Proteomes" id="UP000660021">
    <property type="component" value="Unassembled WGS sequence"/>
</dbReference>
<evidence type="ECO:0000313" key="1">
    <source>
        <dbReference type="EMBL" id="MBC5731972.1"/>
    </source>
</evidence>
<reference evidence="1 2" key="1">
    <citation type="submission" date="2020-08" db="EMBL/GenBank/DDBJ databases">
        <title>Genome public.</title>
        <authorList>
            <person name="Liu C."/>
            <person name="Sun Q."/>
        </authorList>
    </citation>
    <scope>NUCLEOTIDE SEQUENCE [LARGE SCALE GENOMIC DNA]</scope>
    <source>
        <strain evidence="1 2">New-38</strain>
    </source>
</reference>
<dbReference type="EMBL" id="JACOPR010000012">
    <property type="protein sequence ID" value="MBC5731972.1"/>
    <property type="molecule type" value="Genomic_DNA"/>
</dbReference>
<accession>A0ABR7HWX4</accession>
<proteinExistence type="predicted"/>
<sequence length="111" mass="13217">MSMDDDTTKSDFLGATNMEKGIYDQDARFFVPYHRQVGLNVYELPIFSHGVFHRYDYQFFYRNLQENVGVRLFFAMPFLKSAQNPNRVVLFSPYIPYDHISSCREWIIRGE</sequence>
<keyword evidence="2" id="KW-1185">Reference proteome</keyword>
<protein>
    <submittedName>
        <fullName evidence="1">Uncharacterized protein</fullName>
    </submittedName>
</protein>
<comment type="caution">
    <text evidence="1">The sequence shown here is derived from an EMBL/GenBank/DDBJ whole genome shotgun (WGS) entry which is preliminary data.</text>
</comment>
<dbReference type="RefSeq" id="WP_186964352.1">
    <property type="nucleotide sequence ID" value="NZ_JACOPR010000012.1"/>
</dbReference>